<comment type="cofactor">
    <cofactor evidence="1">
        <name>FAD</name>
        <dbReference type="ChEBI" id="CHEBI:57692"/>
    </cofactor>
</comment>
<keyword evidence="4" id="KW-0285">Flavoprotein</keyword>
<evidence type="ECO:0000256" key="4">
    <source>
        <dbReference type="ARBA" id="ARBA00022630"/>
    </source>
</evidence>
<dbReference type="AlphaFoldDB" id="A0ABD3HEM1"/>
<name>A0ABD3HEM1_9MARC</name>
<sequence>MESSGSSYRRHAALLMMLPLVMIFEFSSWATPVLNSKLPVSAALNVCRFSGADCAALNSLKLDGYLSFSDISLAAQDYGRIISLPSAAVLYPRSVADIAAVVRAVYLSKSNITVAAKGPGHSVNGQGQALNGIVVEMSTLRGIRVNALDQYVDVAGGELWVNVLEASLEEGLSPRSFTDYLYLSVGGTLSNAGISGQSFRHGPQISNVLQLEVVTGTGQIKVCSPRKNSDLYFAVLGGLGQFGIITRARIILQPAPQKVRWIRALYSDFEAFTRDQMYLISRRNNESSFDYVEGFVVQNSLTSQPGWKSTHFQSDVVVNTSLIPPYSASPVLYYIELTKNYDERDSRESVDQKVMELLSPLSYIPSFLFSSDVTYYDFLDRVHKTELSLRSQGEWDVPHPWINVMIPQSKIQEFDSYVFRELLRTGITGPVLCYPHNREKWDSRTSAVVPQEEEMFYVVALLQSALPHSGPPLGLLMKRNQMILDYCETLGCKQYLPSYRKLSDWERHFGDRWTKFLTNKIRFDPQAILAPGQNIFPRGGLVPRPAVAARQRV</sequence>
<keyword evidence="7" id="KW-0812">Transmembrane</keyword>
<proteinExistence type="inferred from homology"/>
<dbReference type="GO" id="GO:0019139">
    <property type="term" value="F:cytokinin dehydrogenase activity"/>
    <property type="evidence" value="ECO:0007669"/>
    <property type="project" value="UniProtKB-EC"/>
</dbReference>
<keyword evidence="5" id="KW-0274">FAD</keyword>
<comment type="similarity">
    <text evidence="2">Belongs to the oxygen-dependent FAD-linked oxidoreductase family.</text>
</comment>
<feature type="transmembrane region" description="Helical" evidence="7">
    <location>
        <begin position="12"/>
        <end position="30"/>
    </location>
</feature>
<keyword evidence="7" id="KW-1133">Transmembrane helix</keyword>
<evidence type="ECO:0000256" key="1">
    <source>
        <dbReference type="ARBA" id="ARBA00001974"/>
    </source>
</evidence>
<evidence type="ECO:0000313" key="9">
    <source>
        <dbReference type="EMBL" id="KAL3689286.1"/>
    </source>
</evidence>
<evidence type="ECO:0000256" key="3">
    <source>
        <dbReference type="ARBA" id="ARBA00011928"/>
    </source>
</evidence>
<protein>
    <recommendedName>
        <fullName evidence="3">cytokinin dehydrogenase</fullName>
        <ecNumber evidence="3">1.5.99.12</ecNumber>
    </recommendedName>
</protein>
<dbReference type="InterPro" id="IPR016167">
    <property type="entry name" value="FAD-bd_PCMH_sub1"/>
</dbReference>
<dbReference type="PROSITE" id="PS51387">
    <property type="entry name" value="FAD_PCMH"/>
    <property type="match status" value="1"/>
</dbReference>
<dbReference type="InterPro" id="IPR016170">
    <property type="entry name" value="Cytok_DH_C_sf"/>
</dbReference>
<reference evidence="9 10" key="1">
    <citation type="submission" date="2024-09" db="EMBL/GenBank/DDBJ databases">
        <title>Chromosome-scale assembly of Riccia sorocarpa.</title>
        <authorList>
            <person name="Paukszto L."/>
        </authorList>
    </citation>
    <scope>NUCLEOTIDE SEQUENCE [LARGE SCALE GENOMIC DNA]</scope>
    <source>
        <strain evidence="9">LP-2024</strain>
        <tissue evidence="9">Aerial parts of the thallus</tissue>
    </source>
</reference>
<dbReference type="EC" id="1.5.99.12" evidence="3"/>
<dbReference type="InterPro" id="IPR050432">
    <property type="entry name" value="FAD-linked_Oxidoreductases_BP"/>
</dbReference>
<dbReference type="InterPro" id="IPR015345">
    <property type="entry name" value="Cytokinin_DH_FAD/cytokin-bd"/>
</dbReference>
<dbReference type="PANTHER" id="PTHR13878">
    <property type="entry name" value="GULONOLACTONE OXIDASE"/>
    <property type="match status" value="1"/>
</dbReference>
<dbReference type="InterPro" id="IPR016166">
    <property type="entry name" value="FAD-bd_PCMH"/>
</dbReference>
<dbReference type="Pfam" id="PF01565">
    <property type="entry name" value="FAD_binding_4"/>
    <property type="match status" value="1"/>
</dbReference>
<dbReference type="EMBL" id="JBJQOH010000004">
    <property type="protein sequence ID" value="KAL3689286.1"/>
    <property type="molecule type" value="Genomic_DNA"/>
</dbReference>
<evidence type="ECO:0000256" key="5">
    <source>
        <dbReference type="ARBA" id="ARBA00022827"/>
    </source>
</evidence>
<dbReference type="PANTHER" id="PTHR13878:SF53">
    <property type="entry name" value="CYTOKININ DEHYDROGENASE 6"/>
    <property type="match status" value="1"/>
</dbReference>
<keyword evidence="6" id="KW-0560">Oxidoreductase</keyword>
<evidence type="ECO:0000259" key="8">
    <source>
        <dbReference type="PROSITE" id="PS51387"/>
    </source>
</evidence>
<keyword evidence="10" id="KW-1185">Reference proteome</keyword>
<evidence type="ECO:0000313" key="10">
    <source>
        <dbReference type="Proteomes" id="UP001633002"/>
    </source>
</evidence>
<dbReference type="InterPro" id="IPR006094">
    <property type="entry name" value="Oxid_FAD_bind_N"/>
</dbReference>
<accession>A0ABD3HEM1</accession>
<dbReference type="Pfam" id="PF09265">
    <property type="entry name" value="Cytokin-bind"/>
    <property type="match status" value="1"/>
</dbReference>
<evidence type="ECO:0000256" key="2">
    <source>
        <dbReference type="ARBA" id="ARBA00005466"/>
    </source>
</evidence>
<evidence type="ECO:0000256" key="7">
    <source>
        <dbReference type="SAM" id="Phobius"/>
    </source>
</evidence>
<dbReference type="InterPro" id="IPR016164">
    <property type="entry name" value="FAD-linked_Oxase-like_C"/>
</dbReference>
<keyword evidence="7" id="KW-0472">Membrane</keyword>
<dbReference type="Gene3D" id="3.30.43.10">
    <property type="entry name" value="Uridine Diphospho-n-acetylenolpyruvylglucosamine Reductase, domain 2"/>
    <property type="match status" value="1"/>
</dbReference>
<feature type="domain" description="FAD-binding PCMH-type" evidence="8">
    <location>
        <begin position="81"/>
        <end position="255"/>
    </location>
</feature>
<dbReference type="Gene3D" id="3.30.465.10">
    <property type="match status" value="1"/>
</dbReference>
<dbReference type="InterPro" id="IPR016169">
    <property type="entry name" value="FAD-bd_PCMH_sub2"/>
</dbReference>
<evidence type="ECO:0000256" key="6">
    <source>
        <dbReference type="ARBA" id="ARBA00023002"/>
    </source>
</evidence>
<organism evidence="9 10">
    <name type="scientific">Riccia sorocarpa</name>
    <dbReference type="NCBI Taxonomy" id="122646"/>
    <lineage>
        <taxon>Eukaryota</taxon>
        <taxon>Viridiplantae</taxon>
        <taxon>Streptophyta</taxon>
        <taxon>Embryophyta</taxon>
        <taxon>Marchantiophyta</taxon>
        <taxon>Marchantiopsida</taxon>
        <taxon>Marchantiidae</taxon>
        <taxon>Marchantiales</taxon>
        <taxon>Ricciaceae</taxon>
        <taxon>Riccia</taxon>
    </lineage>
</organism>
<dbReference type="Gene3D" id="3.40.462.10">
    <property type="entry name" value="FAD-linked oxidases, C-terminal domain"/>
    <property type="match status" value="1"/>
</dbReference>
<dbReference type="SUPFAM" id="SSF56176">
    <property type="entry name" value="FAD-binding/transporter-associated domain-like"/>
    <property type="match status" value="1"/>
</dbReference>
<dbReference type="InterPro" id="IPR036318">
    <property type="entry name" value="FAD-bd_PCMH-like_sf"/>
</dbReference>
<dbReference type="SUPFAM" id="SSF55103">
    <property type="entry name" value="FAD-linked oxidases, C-terminal domain"/>
    <property type="match status" value="1"/>
</dbReference>
<comment type="caution">
    <text evidence="9">The sequence shown here is derived from an EMBL/GenBank/DDBJ whole genome shotgun (WGS) entry which is preliminary data.</text>
</comment>
<dbReference type="Proteomes" id="UP001633002">
    <property type="component" value="Unassembled WGS sequence"/>
</dbReference>
<gene>
    <name evidence="9" type="ORF">R1sor_015595</name>
</gene>